<evidence type="ECO:0008006" key="4">
    <source>
        <dbReference type="Google" id="ProtNLM"/>
    </source>
</evidence>
<gene>
    <name evidence="2" type="ORF">GF339_04040</name>
</gene>
<dbReference type="Pfam" id="PF00300">
    <property type="entry name" value="His_Phos_1"/>
    <property type="match status" value="1"/>
</dbReference>
<dbReference type="GO" id="GO:0005737">
    <property type="term" value="C:cytoplasm"/>
    <property type="evidence" value="ECO:0007669"/>
    <property type="project" value="TreeGrafter"/>
</dbReference>
<dbReference type="SUPFAM" id="SSF53254">
    <property type="entry name" value="Phosphoglycerate mutase-like"/>
    <property type="match status" value="1"/>
</dbReference>
<feature type="compositionally biased region" description="Pro residues" evidence="1">
    <location>
        <begin position="24"/>
        <end position="36"/>
    </location>
</feature>
<feature type="region of interest" description="Disordered" evidence="1">
    <location>
        <begin position="1"/>
        <end position="37"/>
    </location>
</feature>
<sequence>MKNAHVVSENITRRPSQTPLRPASHPPCPHAAPSPPRRAQNRYCLVVEDQFRLDLHTGHFFLNAPGYDLNVPILTIRHGETDGNVRNSFQGQIDNPENHLNALGHEQARRTARTVYTELADLLGPQIHHPTIPEKLIVLHSPLTRTKQTADAFLTYFQAQTQISLPPIIETRLAEICFGALEGFALDEVPDQQLRALAMRYRTHEDALINWNHTGESFLDVVARAKALLQELNDRYSGQQALILAFSHGTLINALRTVVADPRLLDSNKRVAFRKHGLKNAEAYWLGPSRQLARQIFQSALPQTP</sequence>
<dbReference type="InterPro" id="IPR013078">
    <property type="entry name" value="His_Pase_superF_clade-1"/>
</dbReference>
<evidence type="ECO:0000256" key="1">
    <source>
        <dbReference type="SAM" id="MobiDB-lite"/>
    </source>
</evidence>
<organism evidence="2 3">
    <name type="scientific">candidate division KSB3 bacterium</name>
    <dbReference type="NCBI Taxonomy" id="2044937"/>
    <lineage>
        <taxon>Bacteria</taxon>
        <taxon>candidate division KSB3</taxon>
    </lineage>
</organism>
<comment type="caution">
    <text evidence="2">The sequence shown here is derived from an EMBL/GenBank/DDBJ whole genome shotgun (WGS) entry which is preliminary data.</text>
</comment>
<dbReference type="GO" id="GO:0016791">
    <property type="term" value="F:phosphatase activity"/>
    <property type="evidence" value="ECO:0007669"/>
    <property type="project" value="TreeGrafter"/>
</dbReference>
<evidence type="ECO:0000313" key="3">
    <source>
        <dbReference type="Proteomes" id="UP000649604"/>
    </source>
</evidence>
<dbReference type="PANTHER" id="PTHR48100:SF1">
    <property type="entry name" value="HISTIDINE PHOSPHATASE FAMILY PROTEIN-RELATED"/>
    <property type="match status" value="1"/>
</dbReference>
<dbReference type="Gene3D" id="3.40.50.1240">
    <property type="entry name" value="Phosphoglycerate mutase-like"/>
    <property type="match status" value="1"/>
</dbReference>
<reference evidence="2" key="1">
    <citation type="submission" date="2019-11" db="EMBL/GenBank/DDBJ databases">
        <title>Microbial mats filling the niche in hypersaline microbial mats.</title>
        <authorList>
            <person name="Wong H.L."/>
            <person name="Macleod F.I."/>
            <person name="White R.A. III"/>
            <person name="Burns B.P."/>
        </authorList>
    </citation>
    <scope>NUCLEOTIDE SEQUENCE</scope>
    <source>
        <strain evidence="2">Rbin_158</strain>
    </source>
</reference>
<dbReference type="Proteomes" id="UP000649604">
    <property type="component" value="Unassembled WGS sequence"/>
</dbReference>
<dbReference type="InterPro" id="IPR050275">
    <property type="entry name" value="PGM_Phosphatase"/>
</dbReference>
<accession>A0A9D5Q4N1</accession>
<evidence type="ECO:0000313" key="2">
    <source>
        <dbReference type="EMBL" id="MBD3323730.1"/>
    </source>
</evidence>
<dbReference type="AlphaFoldDB" id="A0A9D5Q4N1"/>
<dbReference type="SMART" id="SM00855">
    <property type="entry name" value="PGAM"/>
    <property type="match status" value="1"/>
</dbReference>
<dbReference type="EMBL" id="WJJP01000124">
    <property type="protein sequence ID" value="MBD3323730.1"/>
    <property type="molecule type" value="Genomic_DNA"/>
</dbReference>
<proteinExistence type="predicted"/>
<name>A0A9D5Q4N1_9BACT</name>
<dbReference type="PANTHER" id="PTHR48100">
    <property type="entry name" value="BROAD-SPECIFICITY PHOSPHATASE YOR283W-RELATED"/>
    <property type="match status" value="1"/>
</dbReference>
<dbReference type="CDD" id="cd07067">
    <property type="entry name" value="HP_PGM_like"/>
    <property type="match status" value="1"/>
</dbReference>
<protein>
    <recommendedName>
        <fullName evidence="4">Histidine phosphatase family protein</fullName>
    </recommendedName>
</protein>
<feature type="compositionally biased region" description="Polar residues" evidence="1">
    <location>
        <begin position="9"/>
        <end position="19"/>
    </location>
</feature>
<dbReference type="InterPro" id="IPR029033">
    <property type="entry name" value="His_PPase_superfam"/>
</dbReference>